<evidence type="ECO:0000313" key="3">
    <source>
        <dbReference type="Proteomes" id="UP000515123"/>
    </source>
</evidence>
<feature type="region of interest" description="Disordered" evidence="1">
    <location>
        <begin position="229"/>
        <end position="249"/>
    </location>
</feature>
<feature type="signal peptide" evidence="2">
    <location>
        <begin position="1"/>
        <end position="25"/>
    </location>
</feature>
<evidence type="ECO:0000313" key="4">
    <source>
        <dbReference type="RefSeq" id="XP_020081317.1"/>
    </source>
</evidence>
<proteinExistence type="predicted"/>
<evidence type="ECO:0000256" key="2">
    <source>
        <dbReference type="SAM" id="SignalP"/>
    </source>
</evidence>
<keyword evidence="2" id="KW-0732">Signal</keyword>
<reference evidence="3" key="1">
    <citation type="journal article" date="2015" name="Nat. Genet.">
        <title>The pineapple genome and the evolution of CAM photosynthesis.</title>
        <authorList>
            <person name="Ming R."/>
            <person name="VanBuren R."/>
            <person name="Wai C.M."/>
            <person name="Tang H."/>
            <person name="Schatz M.C."/>
            <person name="Bowers J.E."/>
            <person name="Lyons E."/>
            <person name="Wang M.L."/>
            <person name="Chen J."/>
            <person name="Biggers E."/>
            <person name="Zhang J."/>
            <person name="Huang L."/>
            <person name="Zhang L."/>
            <person name="Miao W."/>
            <person name="Zhang J."/>
            <person name="Ye Z."/>
            <person name="Miao C."/>
            <person name="Lin Z."/>
            <person name="Wang H."/>
            <person name="Zhou H."/>
            <person name="Yim W.C."/>
            <person name="Priest H.D."/>
            <person name="Zheng C."/>
            <person name="Woodhouse M."/>
            <person name="Edger P.P."/>
            <person name="Guyot R."/>
            <person name="Guo H.B."/>
            <person name="Guo H."/>
            <person name="Zheng G."/>
            <person name="Singh R."/>
            <person name="Sharma A."/>
            <person name="Min X."/>
            <person name="Zheng Y."/>
            <person name="Lee H."/>
            <person name="Gurtowski J."/>
            <person name="Sedlazeck F.J."/>
            <person name="Harkess A."/>
            <person name="McKain M.R."/>
            <person name="Liao Z."/>
            <person name="Fang J."/>
            <person name="Liu J."/>
            <person name="Zhang X."/>
            <person name="Zhang Q."/>
            <person name="Hu W."/>
            <person name="Qin Y."/>
            <person name="Wang K."/>
            <person name="Chen L.Y."/>
            <person name="Shirley N."/>
            <person name="Lin Y.R."/>
            <person name="Liu L.Y."/>
            <person name="Hernandez A.G."/>
            <person name="Wright C.L."/>
            <person name="Bulone V."/>
            <person name="Tuskan G.A."/>
            <person name="Heath K."/>
            <person name="Zee F."/>
            <person name="Moore P.H."/>
            <person name="Sunkar R."/>
            <person name="Leebens-Mack J.H."/>
            <person name="Mockler T."/>
            <person name="Bennetzen J.L."/>
            <person name="Freeling M."/>
            <person name="Sankoff D."/>
            <person name="Paterson A.H."/>
            <person name="Zhu X."/>
            <person name="Yang X."/>
            <person name="Smith J.A."/>
            <person name="Cushman J.C."/>
            <person name="Paull R.E."/>
            <person name="Yu Q."/>
        </authorList>
    </citation>
    <scope>NUCLEOTIDE SEQUENCE [LARGE SCALE GENOMIC DNA]</scope>
    <source>
        <strain evidence="3">cv. F153</strain>
    </source>
</reference>
<accession>A0A6P5EDJ4</accession>
<protein>
    <submittedName>
        <fullName evidence="4">Leucine-rich repeat extensin-like protein 5</fullName>
    </submittedName>
</protein>
<reference evidence="4" key="2">
    <citation type="submission" date="2025-08" db="UniProtKB">
        <authorList>
            <consortium name="RefSeq"/>
        </authorList>
    </citation>
    <scope>IDENTIFICATION</scope>
    <source>
        <tissue evidence="4">Leaf</tissue>
    </source>
</reference>
<dbReference type="GeneID" id="109704966"/>
<dbReference type="AlphaFoldDB" id="A0A6P5EDJ4"/>
<feature type="region of interest" description="Disordered" evidence="1">
    <location>
        <begin position="64"/>
        <end position="84"/>
    </location>
</feature>
<sequence length="297" mass="31502">MAGLAIKELLASMLWALRWNMGTTADHTIWSLTTIRTSTLRRRVAPSQLAPRHLPHIPAATLAHPRHLSTPPGADLSSPPTLNIFSISSPNPPPLVWKGPGWPPHDPPRIAPCSLRPSPADSRSAPPVPALRSCGCCTPGRSCGRVPQAALAAPLSRPRTPHFDSPCPAPSPRGAPDACVACASSDQPPPKPSRIDSVVSFHALGLTPPARGLPVRFLPLCLGPSRRLPDLPPSPAENHPTPSSPSAGCRCSARRRALLVANTSVARPYLSPGTRSLPRRGPLPAWNLPRKFPATPK</sequence>
<keyword evidence="3" id="KW-1185">Reference proteome</keyword>
<dbReference type="Proteomes" id="UP000515123">
    <property type="component" value="Unplaced"/>
</dbReference>
<dbReference type="RefSeq" id="XP_020081317.1">
    <property type="nucleotide sequence ID" value="XM_020225728.1"/>
</dbReference>
<organism evidence="3 4">
    <name type="scientific">Ananas comosus</name>
    <name type="common">Pineapple</name>
    <name type="synonym">Ananas ananas</name>
    <dbReference type="NCBI Taxonomy" id="4615"/>
    <lineage>
        <taxon>Eukaryota</taxon>
        <taxon>Viridiplantae</taxon>
        <taxon>Streptophyta</taxon>
        <taxon>Embryophyta</taxon>
        <taxon>Tracheophyta</taxon>
        <taxon>Spermatophyta</taxon>
        <taxon>Magnoliopsida</taxon>
        <taxon>Liliopsida</taxon>
        <taxon>Poales</taxon>
        <taxon>Bromeliaceae</taxon>
        <taxon>Bromelioideae</taxon>
        <taxon>Ananas</taxon>
    </lineage>
</organism>
<feature type="chain" id="PRO_5027828624" evidence="2">
    <location>
        <begin position="26"/>
        <end position="297"/>
    </location>
</feature>
<evidence type="ECO:0000256" key="1">
    <source>
        <dbReference type="SAM" id="MobiDB-lite"/>
    </source>
</evidence>
<gene>
    <name evidence="4" type="primary">LOC109704966</name>
</gene>
<feature type="region of interest" description="Disordered" evidence="1">
    <location>
        <begin position="263"/>
        <end position="297"/>
    </location>
</feature>
<name>A0A6P5EDJ4_ANACO</name>